<organism evidence="2 3">
    <name type="scientific">Apiospora marii</name>
    <dbReference type="NCBI Taxonomy" id="335849"/>
    <lineage>
        <taxon>Eukaryota</taxon>
        <taxon>Fungi</taxon>
        <taxon>Dikarya</taxon>
        <taxon>Ascomycota</taxon>
        <taxon>Pezizomycotina</taxon>
        <taxon>Sordariomycetes</taxon>
        <taxon>Xylariomycetidae</taxon>
        <taxon>Amphisphaeriales</taxon>
        <taxon>Apiosporaceae</taxon>
        <taxon>Apiospora</taxon>
    </lineage>
</organism>
<reference evidence="2 3" key="1">
    <citation type="submission" date="2023-01" db="EMBL/GenBank/DDBJ databases">
        <title>Analysis of 21 Apiospora genomes using comparative genomics revels a genus with tremendous synthesis potential of carbohydrate active enzymes and secondary metabolites.</title>
        <authorList>
            <person name="Sorensen T."/>
        </authorList>
    </citation>
    <scope>NUCLEOTIDE SEQUENCE [LARGE SCALE GENOMIC DNA]</scope>
    <source>
        <strain evidence="2 3">CBS 20057</strain>
    </source>
</reference>
<gene>
    <name evidence="2" type="ORF">PG991_003444</name>
</gene>
<proteinExistence type="predicted"/>
<evidence type="ECO:0000313" key="2">
    <source>
        <dbReference type="EMBL" id="KAK8026388.1"/>
    </source>
</evidence>
<feature type="chain" id="PRO_5046539359" description="AA1-like domain-containing protein" evidence="1">
    <location>
        <begin position="16"/>
        <end position="156"/>
    </location>
</feature>
<keyword evidence="1" id="KW-0732">Signal</keyword>
<comment type="caution">
    <text evidence="2">The sequence shown here is derived from an EMBL/GenBank/DDBJ whole genome shotgun (WGS) entry which is preliminary data.</text>
</comment>
<accession>A0ABR1S3N5</accession>
<feature type="signal peptide" evidence="1">
    <location>
        <begin position="1"/>
        <end position="15"/>
    </location>
</feature>
<evidence type="ECO:0000256" key="1">
    <source>
        <dbReference type="SAM" id="SignalP"/>
    </source>
</evidence>
<name>A0ABR1S3N5_9PEZI</name>
<keyword evidence="3" id="KW-1185">Reference proteome</keyword>
<sequence length="156" mass="16669">MQFFAVAALAASASAAAVAPRQGQAQYINGFQAACVPHSTFCNYKFGVSSQPGVIPSTNCAASVQGPDYLPALEDQNACTVGNSTATNFAYHWSVDKTAAGGLDFQVWYPLNSRSNITFCHEIPGKDLKVDNNGAVQTQRYAGPDYFKMDICTPEN</sequence>
<evidence type="ECO:0000313" key="3">
    <source>
        <dbReference type="Proteomes" id="UP001396898"/>
    </source>
</evidence>
<dbReference type="EMBL" id="JAQQWI010000007">
    <property type="protein sequence ID" value="KAK8026388.1"/>
    <property type="molecule type" value="Genomic_DNA"/>
</dbReference>
<dbReference type="Proteomes" id="UP001396898">
    <property type="component" value="Unassembled WGS sequence"/>
</dbReference>
<protein>
    <recommendedName>
        <fullName evidence="4">AA1-like domain-containing protein</fullName>
    </recommendedName>
</protein>
<evidence type="ECO:0008006" key="4">
    <source>
        <dbReference type="Google" id="ProtNLM"/>
    </source>
</evidence>